<gene>
    <name evidence="2" type="ORF">GCM10022388_27940</name>
</gene>
<evidence type="ECO:0000313" key="3">
    <source>
        <dbReference type="Proteomes" id="UP001500426"/>
    </source>
</evidence>
<feature type="domain" description="GIY-YIG" evidence="1">
    <location>
        <begin position="100"/>
        <end position="176"/>
    </location>
</feature>
<dbReference type="Pfam" id="PF26468">
    <property type="entry name" value="GIY_YIG_3"/>
    <property type="match status" value="1"/>
</dbReference>
<name>A0ABP7V4T9_9FLAO</name>
<reference evidence="3" key="1">
    <citation type="journal article" date="2019" name="Int. J. Syst. Evol. Microbiol.">
        <title>The Global Catalogue of Microorganisms (GCM) 10K type strain sequencing project: providing services to taxonomists for standard genome sequencing and annotation.</title>
        <authorList>
            <consortium name="The Broad Institute Genomics Platform"/>
            <consortium name="The Broad Institute Genome Sequencing Center for Infectious Disease"/>
            <person name="Wu L."/>
            <person name="Ma J."/>
        </authorList>
    </citation>
    <scope>NUCLEOTIDE SEQUENCE [LARGE SCALE GENOMIC DNA]</scope>
    <source>
        <strain evidence="3">JCM 17068</strain>
    </source>
</reference>
<dbReference type="InterPro" id="IPR058782">
    <property type="entry name" value="GIY_YIG_3"/>
</dbReference>
<protein>
    <recommendedName>
        <fullName evidence="1">GIY-YIG domain-containing protein</fullName>
    </recommendedName>
</protein>
<comment type="caution">
    <text evidence="2">The sequence shown here is derived from an EMBL/GenBank/DDBJ whole genome shotgun (WGS) entry which is preliminary data.</text>
</comment>
<keyword evidence="3" id="KW-1185">Reference proteome</keyword>
<sequence>MREELINELYNVLNQNLNVLGGYRYLNNPIPNDFKIPGLYFFFDENIVLENGFYKIVRIGISKVNGKTRLVFHRNGNTSNSVFSKHVSNSLNNFNGGVNQEQIQNYIRVLPYLFIPVQNLYDLKELEARFIELISNSTINPHIHPANNYWLGFNNDNINIQNSHLWNDDHVNNFENNPVIYQNAINILNQIIEEL</sequence>
<evidence type="ECO:0000313" key="2">
    <source>
        <dbReference type="EMBL" id="GAA4059561.1"/>
    </source>
</evidence>
<organism evidence="2 3">
    <name type="scientific">Flavobacterium chungnamense</name>
    <dbReference type="NCBI Taxonomy" id="706182"/>
    <lineage>
        <taxon>Bacteria</taxon>
        <taxon>Pseudomonadati</taxon>
        <taxon>Bacteroidota</taxon>
        <taxon>Flavobacteriia</taxon>
        <taxon>Flavobacteriales</taxon>
        <taxon>Flavobacteriaceae</taxon>
        <taxon>Flavobacterium</taxon>
    </lineage>
</organism>
<dbReference type="Proteomes" id="UP001500426">
    <property type="component" value="Unassembled WGS sequence"/>
</dbReference>
<dbReference type="RefSeq" id="WP_345095734.1">
    <property type="nucleotide sequence ID" value="NZ_BAABCS010000031.1"/>
</dbReference>
<evidence type="ECO:0000259" key="1">
    <source>
        <dbReference type="Pfam" id="PF26468"/>
    </source>
</evidence>
<dbReference type="EMBL" id="BAABCS010000031">
    <property type="protein sequence ID" value="GAA4059561.1"/>
    <property type="molecule type" value="Genomic_DNA"/>
</dbReference>
<accession>A0ABP7V4T9</accession>
<proteinExistence type="predicted"/>